<reference evidence="5" key="1">
    <citation type="submission" date="2020-10" db="EMBL/GenBank/DDBJ databases">
        <title>Connecting structure to function with the recovery of over 1000 high-quality activated sludge metagenome-assembled genomes encoding full-length rRNA genes using long-read sequencing.</title>
        <authorList>
            <person name="Singleton C.M."/>
            <person name="Petriglieri F."/>
            <person name="Kristensen J.M."/>
            <person name="Kirkegaard R.H."/>
            <person name="Michaelsen T.Y."/>
            <person name="Andersen M.H."/>
            <person name="Karst S.M."/>
            <person name="Dueholm M.S."/>
            <person name="Nielsen P.H."/>
            <person name="Albertsen M."/>
        </authorList>
    </citation>
    <scope>NUCLEOTIDE SEQUENCE</scope>
    <source>
        <strain evidence="5">Skiv_18-Q3-R9-52_MAXAC.067</strain>
    </source>
</reference>
<dbReference type="InterPro" id="IPR036188">
    <property type="entry name" value="FAD/NAD-bd_sf"/>
</dbReference>
<dbReference type="InterPro" id="IPR017900">
    <property type="entry name" value="4Fe4S_Fe_S_CS"/>
</dbReference>
<keyword evidence="1" id="KW-0479">Metal-binding</keyword>
<dbReference type="InterPro" id="IPR023753">
    <property type="entry name" value="FAD/NAD-binding_dom"/>
</dbReference>
<organism evidence="5 6">
    <name type="scientific">Candidatus Geothrix skivensis</name>
    <dbReference type="NCBI Taxonomy" id="2954439"/>
    <lineage>
        <taxon>Bacteria</taxon>
        <taxon>Pseudomonadati</taxon>
        <taxon>Acidobacteriota</taxon>
        <taxon>Holophagae</taxon>
        <taxon>Holophagales</taxon>
        <taxon>Holophagaceae</taxon>
        <taxon>Geothrix</taxon>
    </lineage>
</organism>
<dbReference type="GO" id="GO:0046872">
    <property type="term" value="F:metal ion binding"/>
    <property type="evidence" value="ECO:0007669"/>
    <property type="project" value="UniProtKB-KW"/>
</dbReference>
<keyword evidence="2" id="KW-0408">Iron</keyword>
<dbReference type="SUPFAM" id="SSF51395">
    <property type="entry name" value="FMN-linked oxidoreductases"/>
    <property type="match status" value="1"/>
</dbReference>
<dbReference type="InterPro" id="IPR017896">
    <property type="entry name" value="4Fe4S_Fe-S-bd"/>
</dbReference>
<dbReference type="EMBL" id="JADKIO010000006">
    <property type="protein sequence ID" value="MBK9796404.1"/>
    <property type="molecule type" value="Genomic_DNA"/>
</dbReference>
<comment type="caution">
    <text evidence="5">The sequence shown here is derived from an EMBL/GenBank/DDBJ whole genome shotgun (WGS) entry which is preliminary data.</text>
</comment>
<evidence type="ECO:0000259" key="4">
    <source>
        <dbReference type="PROSITE" id="PS51379"/>
    </source>
</evidence>
<evidence type="ECO:0000256" key="3">
    <source>
        <dbReference type="ARBA" id="ARBA00023014"/>
    </source>
</evidence>
<name>A0A9D7SF09_9BACT</name>
<sequence>MEKAFRSASLELLSGWIFHELDHRDDVLGIPKQNFQIPHARLAREMFGHTVAAPLGVAAGPHTQLSQNIVSSWLCGARFIELKTVQILDEIEVARPCIDAADETYNCEWSQELKLEESFTEYLNGWVLIHALAHKLGLKDPGTHFSMSVGYNLEGIQHPRVQKFIADMRNAGPRLAEAIDTVAKIYPGVRDIAIPTELSNQITLSTMHGCPPAEIERIAKFLLTELGVHTWVKLNPTLLGPERLRGLLNDTLGFDITVPDEAFGHDPKWDDAMAMVKRLAQVAKGTENSFGLKLTNTLEVVNHRPVFPTSEKMMYLSGRALHPLTLTLAHQVMEETAGHVPLSFCGGADARNFPELIADNLGPVTVCTDLLKPGGYARLQQYLVNLEAAMDEVGADSLDAFVQASSGGHGARFNLARHAVKVLGDEAYVRRLRPLDFKGDRPLGHFDCINAPCVDACPTNQNIPDYLWLVAHGKPAEAMEVILRTNPQPAITGSVCDHPCTERCVRNFYDAPLAIREIKRFAFEAAGKLPAEVRGQPLGVKVAIVGAGPSGLSAAYFLAKMGFEPEVFEAKQELGGMVGGLIPAYRLPNETLEGDLVRLRELGVQIHLGQVLGRDFTLAGLRRDYQNVFLAVGAQKGKRLGIPGEDTPGVMDALDFLDKVRAGTPMDLGRRILVIGAGNSAMDAVRSAIRLVPGGEVTIVYRRTRAQMPADPAEVHDCIEEGIKIRDLVAPASVVSAGGRVTGLRCTQMRLGERDASGRPRPVPVEGSEVLLPADTIISAISQEAVLDFLEGLEVQRNRNGYLVVDPHTRETSVPGLFAGGDVVHGASSVILAIADGRAVAEGIASRHGVELKAEPLLEKGQADAALMEKKGRLVGAQKVPVLPLTDRHGFDEVLKPFTAESAALEASRCLDCDDLCSLCVTVCPNRANMAYGIEPFSLQLPRLVQRMGRLVAEGAQAFSVDQRVQTLNIADYCNECGNCDTFCPAAGAPYKDKPRFWIDEEGFREARGDAFRLTRRPAGLLIEARLGGRFLSLDVTGDTAQYQTEQVTVRLQVGTWALLDWKAVAVLPEGTQVDLQACATLIALLSVEKALPALVSASR</sequence>
<dbReference type="InterPro" id="IPR017701">
    <property type="entry name" value="Se_rdtase_YgfK"/>
</dbReference>
<accession>A0A9D7SF09</accession>
<dbReference type="Proteomes" id="UP000886657">
    <property type="component" value="Unassembled WGS sequence"/>
</dbReference>
<dbReference type="InterPro" id="IPR028261">
    <property type="entry name" value="DPD_II"/>
</dbReference>
<dbReference type="PANTHER" id="PTHR42783:SF3">
    <property type="entry name" value="GLUTAMATE SYNTHASE [NADPH] SMALL CHAIN-RELATED"/>
    <property type="match status" value="1"/>
</dbReference>
<dbReference type="AlphaFoldDB" id="A0A9D7SF09"/>
<dbReference type="Pfam" id="PF07992">
    <property type="entry name" value="Pyr_redox_2"/>
    <property type="match status" value="1"/>
</dbReference>
<evidence type="ECO:0000313" key="5">
    <source>
        <dbReference type="EMBL" id="MBK9796404.1"/>
    </source>
</evidence>
<dbReference type="PANTHER" id="PTHR42783">
    <property type="entry name" value="GLUTAMATE SYNTHASE [NADPH] SMALL CHAIN"/>
    <property type="match status" value="1"/>
</dbReference>
<dbReference type="Gene3D" id="1.10.1060.10">
    <property type="entry name" value="Alpha-helical ferredoxin"/>
    <property type="match status" value="1"/>
</dbReference>
<keyword evidence="3" id="KW-0411">Iron-sulfur</keyword>
<dbReference type="Pfam" id="PF14691">
    <property type="entry name" value="Fer4_20"/>
    <property type="match status" value="1"/>
</dbReference>
<gene>
    <name evidence="5" type="primary">ygfK</name>
    <name evidence="5" type="ORF">IPP58_07880</name>
</gene>
<dbReference type="PRINTS" id="PR00419">
    <property type="entry name" value="ADXRDTASE"/>
</dbReference>
<proteinExistence type="predicted"/>
<dbReference type="GO" id="GO:0016491">
    <property type="term" value="F:oxidoreductase activity"/>
    <property type="evidence" value="ECO:0007669"/>
    <property type="project" value="InterPro"/>
</dbReference>
<dbReference type="InterPro" id="IPR009051">
    <property type="entry name" value="Helical_ferredxn"/>
</dbReference>
<dbReference type="GO" id="GO:0051536">
    <property type="term" value="F:iron-sulfur cluster binding"/>
    <property type="evidence" value="ECO:0007669"/>
    <property type="project" value="UniProtKB-KW"/>
</dbReference>
<dbReference type="Gene3D" id="3.50.50.60">
    <property type="entry name" value="FAD/NAD(P)-binding domain"/>
    <property type="match status" value="2"/>
</dbReference>
<dbReference type="SUPFAM" id="SSF51971">
    <property type="entry name" value="Nucleotide-binding domain"/>
    <property type="match status" value="2"/>
</dbReference>
<evidence type="ECO:0000256" key="1">
    <source>
        <dbReference type="ARBA" id="ARBA00022723"/>
    </source>
</evidence>
<feature type="domain" description="4Fe-4S ferredoxin-type" evidence="4">
    <location>
        <begin position="964"/>
        <end position="995"/>
    </location>
</feature>
<evidence type="ECO:0000256" key="2">
    <source>
        <dbReference type="ARBA" id="ARBA00023004"/>
    </source>
</evidence>
<evidence type="ECO:0000313" key="6">
    <source>
        <dbReference type="Proteomes" id="UP000886657"/>
    </source>
</evidence>
<dbReference type="NCBIfam" id="TIGR03315">
    <property type="entry name" value="Se_ygfK"/>
    <property type="match status" value="1"/>
</dbReference>
<dbReference type="PROSITE" id="PS00198">
    <property type="entry name" value="4FE4S_FER_1"/>
    <property type="match status" value="1"/>
</dbReference>
<protein>
    <submittedName>
        <fullName evidence="5">Selenate reductase subunit YgfK</fullName>
    </submittedName>
</protein>
<dbReference type="SUPFAM" id="SSF46548">
    <property type="entry name" value="alpha-helical ferredoxin"/>
    <property type="match status" value="2"/>
</dbReference>
<dbReference type="PROSITE" id="PS51379">
    <property type="entry name" value="4FE4S_FER_2"/>
    <property type="match status" value="1"/>
</dbReference>